<evidence type="ECO:0000313" key="1">
    <source>
        <dbReference type="EMBL" id="KYC67828.1"/>
    </source>
</evidence>
<organism evidence="1 2">
    <name type="scientific">Heyndrickxia coagulans</name>
    <name type="common">Weizmannia coagulans</name>
    <dbReference type="NCBI Taxonomy" id="1398"/>
    <lineage>
        <taxon>Bacteria</taxon>
        <taxon>Bacillati</taxon>
        <taxon>Bacillota</taxon>
        <taxon>Bacilli</taxon>
        <taxon>Bacillales</taxon>
        <taxon>Bacillaceae</taxon>
        <taxon>Heyndrickxia</taxon>
    </lineage>
</organism>
<comment type="caution">
    <text evidence="1">The sequence shown here is derived from an EMBL/GenBank/DDBJ whole genome shotgun (WGS) entry which is preliminary data.</text>
</comment>
<protein>
    <submittedName>
        <fullName evidence="1">Uncharacterized protein</fullName>
    </submittedName>
</protein>
<dbReference type="EMBL" id="LQYI01000065">
    <property type="protein sequence ID" value="KYC67828.1"/>
    <property type="molecule type" value="Genomic_DNA"/>
</dbReference>
<name>A0A150KDQ7_HEYCO</name>
<reference evidence="1 2" key="1">
    <citation type="submission" date="2016-01" db="EMBL/GenBank/DDBJ databases">
        <title>Genome Sequences of Twelve Sporeforming Bacillus Species Isolated from Foods.</title>
        <authorList>
            <person name="Berendsen E.M."/>
            <person name="Wells-Bennik M.H."/>
            <person name="Krawcyk A.O."/>
            <person name="De Jong A."/>
            <person name="Holsappel S."/>
            <person name="Eijlander R.T."/>
            <person name="Kuipers O.P."/>
        </authorList>
    </citation>
    <scope>NUCLEOTIDE SEQUENCE [LARGE SCALE GENOMIC DNA]</scope>
    <source>
        <strain evidence="1 2">B4099</strain>
    </source>
</reference>
<dbReference type="Proteomes" id="UP000075304">
    <property type="component" value="Unassembled WGS sequence"/>
</dbReference>
<sequence length="52" mass="6633">MIRKYEYEICHKHRKSHYTTDLKNAYVQFIPFFRIRQAFLKNFQFNFYHLSI</sequence>
<gene>
    <name evidence="1" type="ORF">B4099_0843</name>
</gene>
<dbReference type="AlphaFoldDB" id="A0A150KDQ7"/>
<accession>A0A150KDQ7</accession>
<proteinExistence type="predicted"/>
<evidence type="ECO:0000313" key="2">
    <source>
        <dbReference type="Proteomes" id="UP000075304"/>
    </source>
</evidence>
<dbReference type="PATRIC" id="fig|1398.25.peg.3335"/>